<dbReference type="PROSITE" id="PS51846">
    <property type="entry name" value="CNNM"/>
    <property type="match status" value="1"/>
</dbReference>
<keyword evidence="4" id="KW-0677">Repeat</keyword>
<keyword evidence="2" id="KW-1003">Cell membrane</keyword>
<evidence type="ECO:0000256" key="6">
    <source>
        <dbReference type="ARBA" id="ARBA00023136"/>
    </source>
</evidence>
<dbReference type="RefSeq" id="WP_191072150.1">
    <property type="nucleotide sequence ID" value="NZ_CP060506.1"/>
</dbReference>
<dbReference type="Gene3D" id="3.10.580.10">
    <property type="entry name" value="CBS-domain"/>
    <property type="match status" value="1"/>
</dbReference>
<sequence length="345" mass="36367">MSSTVSLIVAVVLLAINAFFVAGEFCVTSSRKAQIDPLVDQGRRGAGAAQWALENVSLMLAVTQLGITLASTGLGAVAEPALAHVIEAPLAAIGAPSGAAHAVAFVVALVIVVVCHILFGEMIPKNLTVSAPVPVVLALAPTLVRIARVLRPVVRVLNAFANACVRLSGHTPRDEVSSTFTVEEVQAIVERSAEVGALDDDLGLLSGTLEFSEESVADAMVGLDRLYTLSVGCTPGDVERAVAKTGFSRFPVIDEEGRLIGYLHLKDVLYASVGGERDEPVPSWRIRGLPVARVDDEVEDALALMQKSGVHLAKVLRGDDVVGVIFLEDILEELVGEVRDAMPRT</sequence>
<dbReference type="Proteomes" id="UP000627538">
    <property type="component" value="Unassembled WGS sequence"/>
</dbReference>
<name>A0A8I0G8W6_9ACTO</name>
<feature type="domain" description="CNNM transmembrane" evidence="11">
    <location>
        <begin position="1"/>
        <end position="202"/>
    </location>
</feature>
<dbReference type="PROSITE" id="PS51371">
    <property type="entry name" value="CBS"/>
    <property type="match status" value="2"/>
</dbReference>
<evidence type="ECO:0000256" key="8">
    <source>
        <dbReference type="PROSITE-ProRule" id="PRU01193"/>
    </source>
</evidence>
<dbReference type="InterPro" id="IPR046342">
    <property type="entry name" value="CBS_dom_sf"/>
</dbReference>
<gene>
    <name evidence="12" type="ORF">H8R10_07400</name>
</gene>
<keyword evidence="3 8" id="KW-0812">Transmembrane</keyword>
<organism evidence="12 13">
    <name type="scientific">Nanchangia anserum</name>
    <dbReference type="NCBI Taxonomy" id="2692125"/>
    <lineage>
        <taxon>Bacteria</taxon>
        <taxon>Bacillati</taxon>
        <taxon>Actinomycetota</taxon>
        <taxon>Actinomycetes</taxon>
        <taxon>Actinomycetales</taxon>
        <taxon>Actinomycetaceae</taxon>
        <taxon>Nanchangia</taxon>
    </lineage>
</organism>
<keyword evidence="13" id="KW-1185">Reference proteome</keyword>
<dbReference type="Pfam" id="PF01595">
    <property type="entry name" value="CNNM"/>
    <property type="match status" value="1"/>
</dbReference>
<reference evidence="12 13" key="1">
    <citation type="submission" date="2020-08" db="EMBL/GenBank/DDBJ databases">
        <title>Winkia gen. nov., sp. nov., isolated from faeces of the Anser albifrons in China.</title>
        <authorList>
            <person name="Liu Q."/>
        </authorList>
    </citation>
    <scope>NUCLEOTIDE SEQUENCE [LARGE SCALE GENOMIC DNA]</scope>
    <source>
        <strain evidence="12 13">C62</strain>
    </source>
</reference>
<evidence type="ECO:0000256" key="9">
    <source>
        <dbReference type="SAM" id="Phobius"/>
    </source>
</evidence>
<evidence type="ECO:0000256" key="1">
    <source>
        <dbReference type="ARBA" id="ARBA00004651"/>
    </source>
</evidence>
<dbReference type="PANTHER" id="PTHR43099">
    <property type="entry name" value="UPF0053 PROTEIN YRKA"/>
    <property type="match status" value="1"/>
</dbReference>
<dbReference type="InterPro" id="IPR044751">
    <property type="entry name" value="Ion_transp-like_CBS"/>
</dbReference>
<comment type="subcellular location">
    <subcellularLocation>
        <location evidence="1">Cell membrane</location>
        <topology evidence="1">Multi-pass membrane protein</topology>
    </subcellularLocation>
</comment>
<dbReference type="InterPro" id="IPR002550">
    <property type="entry name" value="CNNM"/>
</dbReference>
<dbReference type="SMART" id="SM00116">
    <property type="entry name" value="CBS"/>
    <property type="match status" value="2"/>
</dbReference>
<feature type="transmembrane region" description="Helical" evidence="9">
    <location>
        <begin position="99"/>
        <end position="119"/>
    </location>
</feature>
<dbReference type="CDD" id="cd04590">
    <property type="entry name" value="CBS_pair_CorC_HlyC_assoc"/>
    <property type="match status" value="1"/>
</dbReference>
<evidence type="ECO:0000259" key="11">
    <source>
        <dbReference type="PROSITE" id="PS51846"/>
    </source>
</evidence>
<feature type="transmembrane region" description="Helical" evidence="9">
    <location>
        <begin position="57"/>
        <end position="78"/>
    </location>
</feature>
<evidence type="ECO:0000256" key="5">
    <source>
        <dbReference type="ARBA" id="ARBA00022989"/>
    </source>
</evidence>
<dbReference type="Pfam" id="PF00571">
    <property type="entry name" value="CBS"/>
    <property type="match status" value="2"/>
</dbReference>
<dbReference type="InterPro" id="IPR051676">
    <property type="entry name" value="UPF0053_domain"/>
</dbReference>
<evidence type="ECO:0000313" key="13">
    <source>
        <dbReference type="Proteomes" id="UP000627538"/>
    </source>
</evidence>
<dbReference type="AlphaFoldDB" id="A0A8I0G8W6"/>
<dbReference type="InterPro" id="IPR000644">
    <property type="entry name" value="CBS_dom"/>
</dbReference>
<comment type="caution">
    <text evidence="12">The sequence shown here is derived from an EMBL/GenBank/DDBJ whole genome shotgun (WGS) entry which is preliminary data.</text>
</comment>
<evidence type="ECO:0000256" key="3">
    <source>
        <dbReference type="ARBA" id="ARBA00022692"/>
    </source>
</evidence>
<accession>A0A8I0G8W6</accession>
<evidence type="ECO:0000313" key="12">
    <source>
        <dbReference type="EMBL" id="MBD3690047.1"/>
    </source>
</evidence>
<keyword evidence="6 8" id="KW-0472">Membrane</keyword>
<keyword evidence="5 8" id="KW-1133">Transmembrane helix</keyword>
<proteinExistence type="predicted"/>
<feature type="domain" description="CBS" evidence="10">
    <location>
        <begin position="220"/>
        <end position="279"/>
    </location>
</feature>
<evidence type="ECO:0000256" key="2">
    <source>
        <dbReference type="ARBA" id="ARBA00022475"/>
    </source>
</evidence>
<feature type="domain" description="CBS" evidence="10">
    <location>
        <begin position="285"/>
        <end position="341"/>
    </location>
</feature>
<evidence type="ECO:0000256" key="7">
    <source>
        <dbReference type="PROSITE-ProRule" id="PRU00703"/>
    </source>
</evidence>
<keyword evidence="7" id="KW-0129">CBS domain</keyword>
<evidence type="ECO:0000256" key="4">
    <source>
        <dbReference type="ARBA" id="ARBA00022737"/>
    </source>
</evidence>
<dbReference type="GO" id="GO:0005886">
    <property type="term" value="C:plasma membrane"/>
    <property type="evidence" value="ECO:0007669"/>
    <property type="project" value="UniProtKB-SubCell"/>
</dbReference>
<dbReference type="SUPFAM" id="SSF54631">
    <property type="entry name" value="CBS-domain pair"/>
    <property type="match status" value="1"/>
</dbReference>
<protein>
    <submittedName>
        <fullName evidence="12">HlyC/CorC family transporter</fullName>
    </submittedName>
</protein>
<feature type="transmembrane region" description="Helical" evidence="9">
    <location>
        <begin position="131"/>
        <end position="150"/>
    </location>
</feature>
<dbReference type="PANTHER" id="PTHR43099:SF5">
    <property type="entry name" value="HLYC_CORC FAMILY TRANSPORTER"/>
    <property type="match status" value="1"/>
</dbReference>
<evidence type="ECO:0000259" key="10">
    <source>
        <dbReference type="PROSITE" id="PS51371"/>
    </source>
</evidence>
<dbReference type="EMBL" id="JACRUO010000002">
    <property type="protein sequence ID" value="MBD3690047.1"/>
    <property type="molecule type" value="Genomic_DNA"/>
</dbReference>